<organism evidence="1 2">
    <name type="scientific">Acidovorax lacteus</name>
    <dbReference type="NCBI Taxonomy" id="1924988"/>
    <lineage>
        <taxon>Bacteria</taxon>
        <taxon>Pseudomonadati</taxon>
        <taxon>Pseudomonadota</taxon>
        <taxon>Betaproteobacteria</taxon>
        <taxon>Burkholderiales</taxon>
        <taxon>Comamonadaceae</taxon>
        <taxon>Acidovorax</taxon>
    </lineage>
</organism>
<evidence type="ECO:0000313" key="2">
    <source>
        <dbReference type="Proteomes" id="UP001501788"/>
    </source>
</evidence>
<dbReference type="RefSeq" id="WP_345063752.1">
    <property type="nucleotide sequence ID" value="NZ_BAABEX010000012.1"/>
</dbReference>
<name>A0ABP8LAE7_9BURK</name>
<dbReference type="Proteomes" id="UP001501788">
    <property type="component" value="Unassembled WGS sequence"/>
</dbReference>
<reference evidence="2" key="1">
    <citation type="journal article" date="2019" name="Int. J. Syst. Evol. Microbiol.">
        <title>The Global Catalogue of Microorganisms (GCM) 10K type strain sequencing project: providing services to taxonomists for standard genome sequencing and annotation.</title>
        <authorList>
            <consortium name="The Broad Institute Genomics Platform"/>
            <consortium name="The Broad Institute Genome Sequencing Center for Infectious Disease"/>
            <person name="Wu L."/>
            <person name="Ma J."/>
        </authorList>
    </citation>
    <scope>NUCLEOTIDE SEQUENCE [LARGE SCALE GENOMIC DNA]</scope>
    <source>
        <strain evidence="2">JCM 31890</strain>
    </source>
</reference>
<protein>
    <submittedName>
        <fullName evidence="1">Uncharacterized protein</fullName>
    </submittedName>
</protein>
<evidence type="ECO:0000313" key="1">
    <source>
        <dbReference type="EMBL" id="GAA4424644.1"/>
    </source>
</evidence>
<comment type="caution">
    <text evidence="1">The sequence shown here is derived from an EMBL/GenBank/DDBJ whole genome shotgun (WGS) entry which is preliminary data.</text>
</comment>
<gene>
    <name evidence="1" type="ORF">GCM10023090_18460</name>
</gene>
<dbReference type="EMBL" id="BAABEX010000012">
    <property type="protein sequence ID" value="GAA4424644.1"/>
    <property type="molecule type" value="Genomic_DNA"/>
</dbReference>
<sequence>MNDVVERGRAVKPAKKPAVAKKPRAVQVLQYDTTPSYSLASKAGRAAVAKMVAEFDANPAKEAAFWRSAGILTRTGRLTKRYGG</sequence>
<accession>A0ABP8LAE7</accession>
<proteinExistence type="predicted"/>
<keyword evidence="2" id="KW-1185">Reference proteome</keyword>